<feature type="signal peptide" evidence="1">
    <location>
        <begin position="1"/>
        <end position="20"/>
    </location>
</feature>
<dbReference type="GO" id="GO:0004523">
    <property type="term" value="F:RNA-DNA hybrid ribonuclease activity"/>
    <property type="evidence" value="ECO:0007669"/>
    <property type="project" value="InterPro"/>
</dbReference>
<dbReference type="InterPro" id="IPR053151">
    <property type="entry name" value="RNase_H-like"/>
</dbReference>
<evidence type="ECO:0000313" key="4">
    <source>
        <dbReference type="Proteomes" id="UP000834106"/>
    </source>
</evidence>
<gene>
    <name evidence="3" type="ORF">FPE_LOCUS8495</name>
</gene>
<dbReference type="AlphaFoldDB" id="A0AAD2DRD3"/>
<dbReference type="PANTHER" id="PTHR47723:SF19">
    <property type="entry name" value="POLYNUCLEOTIDYL TRANSFERASE, RIBONUCLEASE H-LIKE SUPERFAMILY PROTEIN"/>
    <property type="match status" value="1"/>
</dbReference>
<dbReference type="InterPro" id="IPR036397">
    <property type="entry name" value="RNaseH_sf"/>
</dbReference>
<proteinExistence type="predicted"/>
<dbReference type="CDD" id="cd06222">
    <property type="entry name" value="RNase_H_like"/>
    <property type="match status" value="1"/>
</dbReference>
<dbReference type="Pfam" id="PF13456">
    <property type="entry name" value="RVT_3"/>
    <property type="match status" value="1"/>
</dbReference>
<keyword evidence="4" id="KW-1185">Reference proteome</keyword>
<dbReference type="InterPro" id="IPR044730">
    <property type="entry name" value="RNase_H-like_dom_plant"/>
</dbReference>
<feature type="chain" id="PRO_5042284848" description="RNase H type-1 domain-containing protein" evidence="1">
    <location>
        <begin position="21"/>
        <end position="193"/>
    </location>
</feature>
<dbReference type="EMBL" id="OU503040">
    <property type="protein sequence ID" value="CAI9761065.1"/>
    <property type="molecule type" value="Genomic_DNA"/>
</dbReference>
<organism evidence="3 4">
    <name type="scientific">Fraxinus pennsylvanica</name>
    <dbReference type="NCBI Taxonomy" id="56036"/>
    <lineage>
        <taxon>Eukaryota</taxon>
        <taxon>Viridiplantae</taxon>
        <taxon>Streptophyta</taxon>
        <taxon>Embryophyta</taxon>
        <taxon>Tracheophyta</taxon>
        <taxon>Spermatophyta</taxon>
        <taxon>Magnoliopsida</taxon>
        <taxon>eudicotyledons</taxon>
        <taxon>Gunneridae</taxon>
        <taxon>Pentapetalae</taxon>
        <taxon>asterids</taxon>
        <taxon>lamiids</taxon>
        <taxon>Lamiales</taxon>
        <taxon>Oleaceae</taxon>
        <taxon>Oleeae</taxon>
        <taxon>Fraxinus</taxon>
    </lineage>
</organism>
<accession>A0AAD2DRD3</accession>
<sequence length="193" mass="21682">MSSTIEHAILMLHLFKGVTTQSGPVLNSFCAWKALPADFLKLNVDGPTFHHLHKAGIGAVLRDQARKVLMVASKGEREVVDPEMIEFLAVLRGLQFVVYMSISQLIIESDCLFVVSQLNDSEFVAISPWASIIADIRHLLFAFLDVKISHVSRLGNGVAHKLARHAWEVESIQMWWEGFSNFISQAIWLDSRL</sequence>
<evidence type="ECO:0000256" key="1">
    <source>
        <dbReference type="SAM" id="SignalP"/>
    </source>
</evidence>
<reference evidence="3" key="1">
    <citation type="submission" date="2023-05" db="EMBL/GenBank/DDBJ databases">
        <authorList>
            <person name="Huff M."/>
        </authorList>
    </citation>
    <scope>NUCLEOTIDE SEQUENCE</scope>
</reference>
<dbReference type="GO" id="GO:0003676">
    <property type="term" value="F:nucleic acid binding"/>
    <property type="evidence" value="ECO:0007669"/>
    <property type="project" value="InterPro"/>
</dbReference>
<dbReference type="SUPFAM" id="SSF53098">
    <property type="entry name" value="Ribonuclease H-like"/>
    <property type="match status" value="1"/>
</dbReference>
<dbReference type="InterPro" id="IPR002156">
    <property type="entry name" value="RNaseH_domain"/>
</dbReference>
<protein>
    <recommendedName>
        <fullName evidence="2">RNase H type-1 domain-containing protein</fullName>
    </recommendedName>
</protein>
<dbReference type="Gene3D" id="3.30.420.10">
    <property type="entry name" value="Ribonuclease H-like superfamily/Ribonuclease H"/>
    <property type="match status" value="1"/>
</dbReference>
<name>A0AAD2DRD3_9LAMI</name>
<feature type="domain" description="RNase H type-1" evidence="2">
    <location>
        <begin position="43"/>
        <end position="166"/>
    </location>
</feature>
<evidence type="ECO:0000313" key="3">
    <source>
        <dbReference type="EMBL" id="CAI9761065.1"/>
    </source>
</evidence>
<dbReference type="InterPro" id="IPR012337">
    <property type="entry name" value="RNaseH-like_sf"/>
</dbReference>
<evidence type="ECO:0000259" key="2">
    <source>
        <dbReference type="Pfam" id="PF13456"/>
    </source>
</evidence>
<dbReference type="Proteomes" id="UP000834106">
    <property type="component" value="Chromosome 5"/>
</dbReference>
<dbReference type="PANTHER" id="PTHR47723">
    <property type="entry name" value="OS05G0353850 PROTEIN"/>
    <property type="match status" value="1"/>
</dbReference>
<keyword evidence="1" id="KW-0732">Signal</keyword>